<dbReference type="Proteomes" id="UP000230154">
    <property type="component" value="Unassembled WGS sequence"/>
</dbReference>
<dbReference type="AlphaFoldDB" id="A0A2H0TQP4"/>
<evidence type="ECO:0000313" key="6">
    <source>
        <dbReference type="Proteomes" id="UP000230154"/>
    </source>
</evidence>
<dbReference type="GO" id="GO:0009143">
    <property type="term" value="P:nucleoside triphosphate catabolic process"/>
    <property type="evidence" value="ECO:0007669"/>
    <property type="project" value="InterPro"/>
</dbReference>
<accession>A0A2H0TQP4</accession>
<dbReference type="InterPro" id="IPR002637">
    <property type="entry name" value="RdgB/HAM1"/>
</dbReference>
<evidence type="ECO:0000313" key="5">
    <source>
        <dbReference type="EMBL" id="PIR74490.1"/>
    </source>
</evidence>
<reference evidence="6" key="1">
    <citation type="submission" date="2017-09" db="EMBL/GenBank/DDBJ databases">
        <title>Depth-based differentiation of microbial function through sediment-hosted aquifers and enrichment of novel symbionts in the deep terrestrial subsurface.</title>
        <authorList>
            <person name="Probst A.J."/>
            <person name="Ladd B."/>
            <person name="Jarett J.K."/>
            <person name="Geller-Mcgrath D.E."/>
            <person name="Sieber C.M.K."/>
            <person name="Emerson J.B."/>
            <person name="Anantharaman K."/>
            <person name="Thomas B.C."/>
            <person name="Malmstrom R."/>
            <person name="Stieglmeier M."/>
            <person name="Klingl A."/>
            <person name="Woyke T."/>
            <person name="Ryan C.M."/>
            <person name="Banfield J.F."/>
        </authorList>
    </citation>
    <scope>NUCLEOTIDE SEQUENCE [LARGE SCALE GENOMIC DNA]</scope>
</reference>
<gene>
    <name evidence="5" type="ORF">COU35_02315</name>
</gene>
<organism evidence="5 6">
    <name type="scientific">Candidatus Magasanikbacteria bacterium CG10_big_fil_rev_8_21_14_0_10_47_10</name>
    <dbReference type="NCBI Taxonomy" id="1974652"/>
    <lineage>
        <taxon>Bacteria</taxon>
        <taxon>Candidatus Magasanikiibacteriota</taxon>
    </lineage>
</organism>
<comment type="cofactor">
    <cofactor evidence="1">
        <name>Mg(2+)</name>
        <dbReference type="ChEBI" id="CHEBI:18420"/>
    </cofactor>
</comment>
<dbReference type="PROSITE" id="PS51462">
    <property type="entry name" value="NUDIX"/>
    <property type="match status" value="1"/>
</dbReference>
<dbReference type="SUPFAM" id="SSF55811">
    <property type="entry name" value="Nudix"/>
    <property type="match status" value="1"/>
</dbReference>
<evidence type="ECO:0000256" key="1">
    <source>
        <dbReference type="ARBA" id="ARBA00001946"/>
    </source>
</evidence>
<evidence type="ECO:0000259" key="4">
    <source>
        <dbReference type="PROSITE" id="PS51462"/>
    </source>
</evidence>
<dbReference type="Gene3D" id="3.90.79.10">
    <property type="entry name" value="Nucleoside Triphosphate Pyrophosphohydrolase"/>
    <property type="match status" value="1"/>
</dbReference>
<sequence length="340" mass="38267">MKLLLGTNNPGKQGEILQFLEHLDIEPILLSNLAQAIEEPDEPYDSLEQNSFFKAKYYADKTGLITLADDTGLFIDALDGWPGVKSARTGKTTEDRIALVLQKMKTVPKGQRSAAFKNVVTVYDPTQTSWHAVTGELQGEISESQIGTEGHWGYNSIFYIPQLAKTYEELTIKEKNEISHRGIALTKLKYYFQKNYSPRQILVACGIIVDEGKILMAKRNDPHRPAFHGKWEFPGGVVEYGEMPAETVLREVKEETGYDVRAVSQIAHTHSVTRETEQSQYQVNLIPFLCSVTGGAPDVSDREILELAWFAPEDIPALDLLDDNVRMYRAIEADIKKYIV</sequence>
<dbReference type="EMBL" id="PFCB01000020">
    <property type="protein sequence ID" value="PIR74490.1"/>
    <property type="molecule type" value="Genomic_DNA"/>
</dbReference>
<proteinExistence type="inferred from homology"/>
<dbReference type="PANTHER" id="PTHR43046">
    <property type="entry name" value="GDP-MANNOSE MANNOSYL HYDROLASE"/>
    <property type="match status" value="1"/>
</dbReference>
<dbReference type="CDD" id="cd00515">
    <property type="entry name" value="HAM1"/>
    <property type="match status" value="1"/>
</dbReference>
<evidence type="ECO:0000256" key="2">
    <source>
        <dbReference type="ARBA" id="ARBA00022801"/>
    </source>
</evidence>
<dbReference type="Pfam" id="PF01725">
    <property type="entry name" value="Ham1p_like"/>
    <property type="match status" value="1"/>
</dbReference>
<keyword evidence="2 3" id="KW-0378">Hydrolase</keyword>
<dbReference type="InterPro" id="IPR020476">
    <property type="entry name" value="Nudix_hydrolase"/>
</dbReference>
<protein>
    <recommendedName>
        <fullName evidence="4">Nudix hydrolase domain-containing protein</fullName>
    </recommendedName>
</protein>
<dbReference type="Gene3D" id="3.90.950.10">
    <property type="match status" value="1"/>
</dbReference>
<dbReference type="InterPro" id="IPR029001">
    <property type="entry name" value="ITPase-like_fam"/>
</dbReference>
<dbReference type="GO" id="GO:0047429">
    <property type="term" value="F:nucleoside triphosphate diphosphatase activity"/>
    <property type="evidence" value="ECO:0007669"/>
    <property type="project" value="InterPro"/>
</dbReference>
<dbReference type="PROSITE" id="PS00893">
    <property type="entry name" value="NUDIX_BOX"/>
    <property type="match status" value="1"/>
</dbReference>
<name>A0A2H0TQP4_9BACT</name>
<evidence type="ECO:0000256" key="3">
    <source>
        <dbReference type="RuleBase" id="RU003476"/>
    </source>
</evidence>
<dbReference type="SUPFAM" id="SSF52972">
    <property type="entry name" value="ITPase-like"/>
    <property type="match status" value="1"/>
</dbReference>
<comment type="similarity">
    <text evidence="3">Belongs to the Nudix hydrolase family.</text>
</comment>
<dbReference type="InterPro" id="IPR020084">
    <property type="entry name" value="NUDIX_hydrolase_CS"/>
</dbReference>
<comment type="caution">
    <text evidence="5">The sequence shown here is derived from an EMBL/GenBank/DDBJ whole genome shotgun (WGS) entry which is preliminary data.</text>
</comment>
<dbReference type="InterPro" id="IPR000086">
    <property type="entry name" value="NUDIX_hydrolase_dom"/>
</dbReference>
<dbReference type="PANTHER" id="PTHR43046:SF14">
    <property type="entry name" value="MUTT_NUDIX FAMILY PROTEIN"/>
    <property type="match status" value="1"/>
</dbReference>
<dbReference type="Pfam" id="PF00293">
    <property type="entry name" value="NUDIX"/>
    <property type="match status" value="1"/>
</dbReference>
<feature type="domain" description="Nudix hydrolase" evidence="4">
    <location>
        <begin position="198"/>
        <end position="334"/>
    </location>
</feature>
<dbReference type="PRINTS" id="PR00502">
    <property type="entry name" value="NUDIXFAMILY"/>
</dbReference>
<dbReference type="InterPro" id="IPR015797">
    <property type="entry name" value="NUDIX_hydrolase-like_dom_sf"/>
</dbReference>